<comment type="cofactor">
    <cofactor evidence="1">
        <name>Zn(2+)</name>
        <dbReference type="ChEBI" id="CHEBI:29105"/>
    </cofactor>
</comment>
<dbReference type="FunFam" id="3.30.830.10:FF:000008">
    <property type="entry name" value="Mitochondrial-processing peptidase subunit beta"/>
    <property type="match status" value="1"/>
</dbReference>
<dbReference type="InterPro" id="IPR011765">
    <property type="entry name" value="Pept_M16_N"/>
</dbReference>
<dbReference type="InterPro" id="IPR011249">
    <property type="entry name" value="Metalloenz_LuxS/M16"/>
</dbReference>
<dbReference type="Pfam" id="PF00675">
    <property type="entry name" value="Peptidase_M16"/>
    <property type="match status" value="1"/>
</dbReference>
<protein>
    <submittedName>
        <fullName evidence="6">Zinc proteinase</fullName>
    </submittedName>
</protein>
<evidence type="ECO:0000256" key="3">
    <source>
        <dbReference type="RuleBase" id="RU004447"/>
    </source>
</evidence>
<dbReference type="GO" id="GO:0006508">
    <property type="term" value="P:proteolysis"/>
    <property type="evidence" value="ECO:0007669"/>
    <property type="project" value="InterPro"/>
</dbReference>
<dbReference type="SUPFAM" id="SSF63411">
    <property type="entry name" value="LuxS/MPP-like metallohydrolase"/>
    <property type="match status" value="2"/>
</dbReference>
<dbReference type="GO" id="GO:0046872">
    <property type="term" value="F:metal ion binding"/>
    <property type="evidence" value="ECO:0007669"/>
    <property type="project" value="InterPro"/>
</dbReference>
<dbReference type="GO" id="GO:0004222">
    <property type="term" value="F:metalloendopeptidase activity"/>
    <property type="evidence" value="ECO:0007669"/>
    <property type="project" value="InterPro"/>
</dbReference>
<evidence type="ECO:0000313" key="6">
    <source>
        <dbReference type="EMBL" id="KYG60368.1"/>
    </source>
</evidence>
<evidence type="ECO:0000313" key="7">
    <source>
        <dbReference type="Proteomes" id="UP000075391"/>
    </source>
</evidence>
<proteinExistence type="inferred from homology"/>
<dbReference type="PANTHER" id="PTHR11851">
    <property type="entry name" value="METALLOPROTEASE"/>
    <property type="match status" value="1"/>
</dbReference>
<dbReference type="Pfam" id="PF05193">
    <property type="entry name" value="Peptidase_M16_C"/>
    <property type="match status" value="1"/>
</dbReference>
<dbReference type="AlphaFoldDB" id="A0A150WBV5"/>
<evidence type="ECO:0000259" key="4">
    <source>
        <dbReference type="Pfam" id="PF00675"/>
    </source>
</evidence>
<dbReference type="Proteomes" id="UP000075391">
    <property type="component" value="Unassembled WGS sequence"/>
</dbReference>
<dbReference type="OrthoDB" id="5288178at2"/>
<evidence type="ECO:0000256" key="1">
    <source>
        <dbReference type="ARBA" id="ARBA00001947"/>
    </source>
</evidence>
<dbReference type="EMBL" id="LUKF01000020">
    <property type="protein sequence ID" value="KYG60368.1"/>
    <property type="molecule type" value="Genomic_DNA"/>
</dbReference>
<organism evidence="6 7">
    <name type="scientific">Bdellovibrio bacteriovorus</name>
    <dbReference type="NCBI Taxonomy" id="959"/>
    <lineage>
        <taxon>Bacteria</taxon>
        <taxon>Pseudomonadati</taxon>
        <taxon>Bdellovibrionota</taxon>
        <taxon>Bdellovibrionia</taxon>
        <taxon>Bdellovibrionales</taxon>
        <taxon>Pseudobdellovibrionaceae</taxon>
        <taxon>Bdellovibrio</taxon>
    </lineage>
</organism>
<comment type="caution">
    <text evidence="6">The sequence shown here is derived from an EMBL/GenBank/DDBJ whole genome shotgun (WGS) entry which is preliminary data.</text>
</comment>
<comment type="similarity">
    <text evidence="2 3">Belongs to the peptidase M16 family.</text>
</comment>
<dbReference type="InterPro" id="IPR001431">
    <property type="entry name" value="Pept_M16_Zn_BS"/>
</dbReference>
<accession>A0A150WBV5</accession>
<dbReference type="PANTHER" id="PTHR11851:SF49">
    <property type="entry name" value="MITOCHONDRIAL-PROCESSING PEPTIDASE SUBUNIT ALPHA"/>
    <property type="match status" value="1"/>
</dbReference>
<dbReference type="Gene3D" id="3.30.830.10">
    <property type="entry name" value="Metalloenzyme, LuxS/M16 peptidase-like"/>
    <property type="match status" value="2"/>
</dbReference>
<evidence type="ECO:0000256" key="2">
    <source>
        <dbReference type="ARBA" id="ARBA00007261"/>
    </source>
</evidence>
<reference evidence="6 7" key="1">
    <citation type="submission" date="2016-03" db="EMBL/GenBank/DDBJ databases">
        <authorList>
            <person name="Ploux O."/>
        </authorList>
    </citation>
    <scope>NUCLEOTIDE SEQUENCE [LARGE SCALE GENOMIC DNA]</scope>
    <source>
        <strain evidence="6 7">BER2</strain>
    </source>
</reference>
<dbReference type="RefSeq" id="WP_063245135.1">
    <property type="nucleotide sequence ID" value="NZ_LUKF01000020.1"/>
</dbReference>
<feature type="domain" description="Peptidase M16 C-terminal" evidence="5">
    <location>
        <begin position="173"/>
        <end position="342"/>
    </location>
</feature>
<dbReference type="InterPro" id="IPR007863">
    <property type="entry name" value="Peptidase_M16_C"/>
</dbReference>
<dbReference type="PROSITE" id="PS00143">
    <property type="entry name" value="INSULINASE"/>
    <property type="match status" value="1"/>
</dbReference>
<sequence>MTNTKFKKSELSNGIRVVSELHPGSRAVSISIWVLTGTRDESPENAGISHLLEHLVFKGTKTRSAYQIAKSLEALGGDLNAYTTREYTCYHALVLKDHWEKALDVLSDLVSNMHLNKKEFDLEKGVILQEIAMSEDSHEEIIYDVFYEQVYGKNPLARPILGTPKSIAMMKQNQVMDYYKKNYTGKNIIVSAAGCLDHDELMVGIEKRLGKKKQSVLKNSRKFPRWLKRRHVVEKQAEQVHMLMGFPTASFKDKRRFEAVIANTLLGGGMTSKLYQSVREKRGLVYTIHSSLNTHIDSGMLTIYAGTETKNVKKVGDLISKELQKIRKQGVSKADVEMFKTQVIGSILLSSDDIENRMTSLAVNEIVFGSFRSVESVIEEIKAVTVDSVNDYIREELDLNAASGVLLGPGVTELKTWFEELTL</sequence>
<dbReference type="InterPro" id="IPR050361">
    <property type="entry name" value="MPP/UQCRC_Complex"/>
</dbReference>
<gene>
    <name evidence="6" type="ORF">AZI85_12910</name>
</gene>
<evidence type="ECO:0000259" key="5">
    <source>
        <dbReference type="Pfam" id="PF05193"/>
    </source>
</evidence>
<name>A0A150WBV5_BDEBC</name>
<feature type="domain" description="Peptidase M16 N-terminal" evidence="4">
    <location>
        <begin position="16"/>
        <end position="163"/>
    </location>
</feature>